<accession>C7QFC4</accession>
<organism evidence="1 2">
    <name type="scientific">Catenulispora acidiphila (strain DSM 44928 / JCM 14897 / NBRC 102108 / NRRL B-24433 / ID139908)</name>
    <dbReference type="NCBI Taxonomy" id="479433"/>
    <lineage>
        <taxon>Bacteria</taxon>
        <taxon>Bacillati</taxon>
        <taxon>Actinomycetota</taxon>
        <taxon>Actinomycetes</taxon>
        <taxon>Catenulisporales</taxon>
        <taxon>Catenulisporaceae</taxon>
        <taxon>Catenulispora</taxon>
    </lineage>
</organism>
<evidence type="ECO:0000313" key="2">
    <source>
        <dbReference type="Proteomes" id="UP000000851"/>
    </source>
</evidence>
<dbReference type="InParanoid" id="C7QFC4"/>
<dbReference type="HOGENOM" id="CLU_1802607_0_0_11"/>
<sequence>MNTKTHTFHTDLDHLATLRKALADLETTLAAPHAHHWPTIDPTLHTGPTAWRTEKNDTATYVYGLLNEAAPLGDTHADLVRRLQAWYHRIQETITAMTTSAERTRATYSAADEAVAAAALRVAEGAERGGRLGLAGSAEGEMP</sequence>
<keyword evidence="2" id="KW-1185">Reference proteome</keyword>
<dbReference type="Proteomes" id="UP000000851">
    <property type="component" value="Chromosome"/>
</dbReference>
<dbReference type="RefSeq" id="WP_015796426.1">
    <property type="nucleotide sequence ID" value="NC_013131.1"/>
</dbReference>
<dbReference type="STRING" id="479433.Caci_7878"/>
<name>C7QFC4_CATAD</name>
<gene>
    <name evidence="1" type="ordered locus">Caci_7878</name>
</gene>
<dbReference type="KEGG" id="cai:Caci_7878"/>
<proteinExistence type="predicted"/>
<evidence type="ECO:0000313" key="1">
    <source>
        <dbReference type="EMBL" id="ACU76701.1"/>
    </source>
</evidence>
<reference evidence="1 2" key="1">
    <citation type="journal article" date="2009" name="Stand. Genomic Sci.">
        <title>Complete genome sequence of Catenulispora acidiphila type strain (ID 139908).</title>
        <authorList>
            <person name="Copeland A."/>
            <person name="Lapidus A."/>
            <person name="Glavina Del Rio T."/>
            <person name="Nolan M."/>
            <person name="Lucas S."/>
            <person name="Chen F."/>
            <person name="Tice H."/>
            <person name="Cheng J.F."/>
            <person name="Bruce D."/>
            <person name="Goodwin L."/>
            <person name="Pitluck S."/>
            <person name="Mikhailova N."/>
            <person name="Pati A."/>
            <person name="Ivanova N."/>
            <person name="Mavromatis K."/>
            <person name="Chen A."/>
            <person name="Palaniappan K."/>
            <person name="Chain P."/>
            <person name="Land M."/>
            <person name="Hauser L."/>
            <person name="Chang Y.J."/>
            <person name="Jeffries C.D."/>
            <person name="Chertkov O."/>
            <person name="Brettin T."/>
            <person name="Detter J.C."/>
            <person name="Han C."/>
            <person name="Ali Z."/>
            <person name="Tindall B.J."/>
            <person name="Goker M."/>
            <person name="Bristow J."/>
            <person name="Eisen J.A."/>
            <person name="Markowitz V."/>
            <person name="Hugenholtz P."/>
            <person name="Kyrpides N.C."/>
            <person name="Klenk H.P."/>
        </authorList>
    </citation>
    <scope>NUCLEOTIDE SEQUENCE [LARGE SCALE GENOMIC DNA]</scope>
    <source>
        <strain evidence="2">DSM 44928 / JCM 14897 / NBRC 102108 / NRRL B-24433 / ID139908</strain>
    </source>
</reference>
<dbReference type="AlphaFoldDB" id="C7QFC4"/>
<dbReference type="EMBL" id="CP001700">
    <property type="protein sequence ID" value="ACU76701.1"/>
    <property type="molecule type" value="Genomic_DNA"/>
</dbReference>
<protein>
    <submittedName>
        <fullName evidence="1">Uncharacterized protein</fullName>
    </submittedName>
</protein>